<evidence type="ECO:0000313" key="1">
    <source>
        <dbReference type="EMBL" id="TCU63482.1"/>
    </source>
</evidence>
<comment type="caution">
    <text evidence="1">The sequence shown here is derived from an EMBL/GenBank/DDBJ whole genome shotgun (WGS) entry which is preliminary data.</text>
</comment>
<dbReference type="PROSITE" id="PS00409">
    <property type="entry name" value="PROKAR_NTER_METHYL"/>
    <property type="match status" value="1"/>
</dbReference>
<dbReference type="InterPro" id="IPR012902">
    <property type="entry name" value="N_methyl_site"/>
</dbReference>
<dbReference type="EMBL" id="SMBP01000001">
    <property type="protein sequence ID" value="TCU63482.1"/>
    <property type="molecule type" value="Genomic_DNA"/>
</dbReference>
<dbReference type="AlphaFoldDB" id="A0A4R3TPR1"/>
<protein>
    <submittedName>
        <fullName evidence="1">Prepilin-type N-terminal cleavage/methylation domain-containing protein</fullName>
    </submittedName>
</protein>
<dbReference type="RefSeq" id="WP_132223243.1">
    <property type="nucleotide sequence ID" value="NZ_JANKBG010000001.1"/>
</dbReference>
<reference evidence="1 2" key="1">
    <citation type="submission" date="2019-03" db="EMBL/GenBank/DDBJ databases">
        <title>Genomic Encyclopedia of Type Strains, Phase IV (KMG-IV): sequencing the most valuable type-strain genomes for metagenomic binning, comparative biology and taxonomic classification.</title>
        <authorList>
            <person name="Goeker M."/>
        </authorList>
    </citation>
    <scope>NUCLEOTIDE SEQUENCE [LARGE SCALE GENOMIC DNA]</scope>
    <source>
        <strain evidence="1 2">DSM 29481</strain>
    </source>
</reference>
<evidence type="ECO:0000313" key="2">
    <source>
        <dbReference type="Proteomes" id="UP000295773"/>
    </source>
</evidence>
<proteinExistence type="predicted"/>
<accession>A0A4R3TPR1</accession>
<name>A0A4R3TPR1_9FIRM</name>
<dbReference type="Proteomes" id="UP000295773">
    <property type="component" value="Unassembled WGS sequence"/>
</dbReference>
<sequence>MQNNHGFTLIEMLLALLIISFAIALLPPCLSIVKQLLKDERFTDDRIAIHQLRQITAMSSEYLMQNQKVILQRGDEEIQLFYDRMRIVKTPGYEIYLEHVDNAVFYEDNSCLHLFLKRGHYEKDAILGCK</sequence>
<gene>
    <name evidence="1" type="ORF">EDD61_101134</name>
</gene>
<dbReference type="Pfam" id="PF07963">
    <property type="entry name" value="N_methyl"/>
    <property type="match status" value="1"/>
</dbReference>
<keyword evidence="2" id="KW-1185">Reference proteome</keyword>
<dbReference type="NCBIfam" id="TIGR02532">
    <property type="entry name" value="IV_pilin_GFxxxE"/>
    <property type="match status" value="1"/>
</dbReference>
<organism evidence="1 2">
    <name type="scientific">Longicatena caecimuris</name>
    <dbReference type="NCBI Taxonomy" id="1796635"/>
    <lineage>
        <taxon>Bacteria</taxon>
        <taxon>Bacillati</taxon>
        <taxon>Bacillota</taxon>
        <taxon>Erysipelotrichia</taxon>
        <taxon>Erysipelotrichales</taxon>
        <taxon>Erysipelotrichaceae</taxon>
        <taxon>Longicatena</taxon>
    </lineage>
</organism>